<evidence type="ECO:0000313" key="2">
    <source>
        <dbReference type="EMBL" id="MBE1875222.1"/>
    </source>
</evidence>
<feature type="transmembrane region" description="Helical" evidence="1">
    <location>
        <begin position="206"/>
        <end position="225"/>
    </location>
</feature>
<dbReference type="EMBL" id="JADAQT010000058">
    <property type="protein sequence ID" value="MBE1875222.1"/>
    <property type="molecule type" value="Genomic_DNA"/>
</dbReference>
<dbReference type="RefSeq" id="WP_192861782.1">
    <property type="nucleotide sequence ID" value="NZ_JADAQT010000058.1"/>
</dbReference>
<sequence length="233" mass="23013">MPVGATSAVGDDNGDDYGPDEFLCTISLSDSVVFEGTPVDATVSCAVDTTGLLQLIDEDGGIVDTAELTVAGSGDATMNGAAGDTAAIEPASVAVASADTTAARITTTALHTTNVGTTAAEPAAVRPATQIVAMDDAGGAFLANDDDPATLTMVDLKAGDYTVRFVDPDDGDLANPAAFTVLPIPPGHDGKQPGDDGLAATGATGLPYLAVAGGLLLVGVAALVVTRRARGRA</sequence>
<protein>
    <submittedName>
        <fullName evidence="2">LPXTG cell wall anchor domain-containing protein</fullName>
    </submittedName>
</protein>
<keyword evidence="1" id="KW-0812">Transmembrane</keyword>
<gene>
    <name evidence="2" type="ORF">IHE71_05790</name>
</gene>
<keyword evidence="3" id="KW-1185">Reference proteome</keyword>
<keyword evidence="1" id="KW-0472">Membrane</keyword>
<evidence type="ECO:0000256" key="1">
    <source>
        <dbReference type="SAM" id="Phobius"/>
    </source>
</evidence>
<keyword evidence="1" id="KW-1133">Transmembrane helix</keyword>
<accession>A0ABR9MV13</accession>
<organism evidence="2 3">
    <name type="scientific">Myceligenerans pegani</name>
    <dbReference type="NCBI Taxonomy" id="2776917"/>
    <lineage>
        <taxon>Bacteria</taxon>
        <taxon>Bacillati</taxon>
        <taxon>Actinomycetota</taxon>
        <taxon>Actinomycetes</taxon>
        <taxon>Micrococcales</taxon>
        <taxon>Promicromonosporaceae</taxon>
        <taxon>Myceligenerans</taxon>
    </lineage>
</organism>
<evidence type="ECO:0000313" key="3">
    <source>
        <dbReference type="Proteomes" id="UP000625527"/>
    </source>
</evidence>
<comment type="caution">
    <text evidence="2">The sequence shown here is derived from an EMBL/GenBank/DDBJ whole genome shotgun (WGS) entry which is preliminary data.</text>
</comment>
<name>A0ABR9MV13_9MICO</name>
<dbReference type="Proteomes" id="UP000625527">
    <property type="component" value="Unassembled WGS sequence"/>
</dbReference>
<reference evidence="2 3" key="1">
    <citation type="submission" date="2020-10" db="EMBL/GenBank/DDBJ databases">
        <title>Myceligenerans pegani sp. nov., an endophytic actinomycete isolated from Peganum harmala L. in Xinjiang, China.</title>
        <authorList>
            <person name="Xin L."/>
        </authorList>
    </citation>
    <scope>NUCLEOTIDE SEQUENCE [LARGE SCALE GENOMIC DNA]</scope>
    <source>
        <strain evidence="2 3">TRM65318</strain>
    </source>
</reference>
<proteinExistence type="predicted"/>